<dbReference type="PANTHER" id="PTHR35504">
    <property type="entry name" value="PROTEIN EMBRYONIC FLOWER 1"/>
    <property type="match status" value="1"/>
</dbReference>
<reference evidence="2" key="1">
    <citation type="journal article" date="2018" name="DNA Res.">
        <title>Multiple hybrid de novo genome assembly of finger millet, an orphan allotetraploid crop.</title>
        <authorList>
            <person name="Hatakeyama M."/>
            <person name="Aluri S."/>
            <person name="Balachadran M.T."/>
            <person name="Sivarajan S.R."/>
            <person name="Patrignani A."/>
            <person name="Gruter S."/>
            <person name="Poveda L."/>
            <person name="Shimizu-Inatsugi R."/>
            <person name="Baeten J."/>
            <person name="Francoijs K.J."/>
            <person name="Nataraja K.N."/>
            <person name="Reddy Y.A.N."/>
            <person name="Phadnis S."/>
            <person name="Ravikumar R.L."/>
            <person name="Schlapbach R."/>
            <person name="Sreeman S.M."/>
            <person name="Shimizu K.K."/>
        </authorList>
    </citation>
    <scope>NUCLEOTIDE SEQUENCE</scope>
</reference>
<dbReference type="GO" id="GO:0045892">
    <property type="term" value="P:negative regulation of DNA-templated transcription"/>
    <property type="evidence" value="ECO:0007669"/>
    <property type="project" value="InterPro"/>
</dbReference>
<dbReference type="EMBL" id="BQKI01000012">
    <property type="protein sequence ID" value="GJN06530.1"/>
    <property type="molecule type" value="Genomic_DNA"/>
</dbReference>
<feature type="compositionally biased region" description="Basic and acidic residues" evidence="1">
    <location>
        <begin position="80"/>
        <end position="91"/>
    </location>
</feature>
<feature type="compositionally biased region" description="Polar residues" evidence="1">
    <location>
        <begin position="263"/>
        <end position="277"/>
    </location>
</feature>
<keyword evidence="3" id="KW-1185">Reference proteome</keyword>
<dbReference type="Proteomes" id="UP001054889">
    <property type="component" value="Unassembled WGS sequence"/>
</dbReference>
<reference evidence="2" key="2">
    <citation type="submission" date="2021-12" db="EMBL/GenBank/DDBJ databases">
        <title>Resequencing data analysis of finger millet.</title>
        <authorList>
            <person name="Hatakeyama M."/>
            <person name="Aluri S."/>
            <person name="Balachadran M.T."/>
            <person name="Sivarajan S.R."/>
            <person name="Poveda L."/>
            <person name="Shimizu-Inatsugi R."/>
            <person name="Schlapbach R."/>
            <person name="Sreeman S.M."/>
            <person name="Shimizu K.K."/>
        </authorList>
    </citation>
    <scope>NUCLEOTIDE SEQUENCE</scope>
</reference>
<feature type="compositionally biased region" description="Basic and acidic residues" evidence="1">
    <location>
        <begin position="41"/>
        <end position="50"/>
    </location>
</feature>
<name>A0AAV5D7Y4_ELECO</name>
<evidence type="ECO:0000313" key="2">
    <source>
        <dbReference type="EMBL" id="GJN06530.1"/>
    </source>
</evidence>
<dbReference type="InterPro" id="IPR034583">
    <property type="entry name" value="EMF1"/>
</dbReference>
<feature type="compositionally biased region" description="Basic and acidic residues" evidence="1">
    <location>
        <begin position="218"/>
        <end position="227"/>
    </location>
</feature>
<dbReference type="AlphaFoldDB" id="A0AAV5D7Y4"/>
<feature type="compositionally biased region" description="Basic and acidic residues" evidence="1">
    <location>
        <begin position="157"/>
        <end position="170"/>
    </location>
</feature>
<feature type="region of interest" description="Disordered" evidence="1">
    <location>
        <begin position="1"/>
        <end position="117"/>
    </location>
</feature>
<dbReference type="GO" id="GO:0009910">
    <property type="term" value="P:negative regulation of flower development"/>
    <property type="evidence" value="ECO:0007669"/>
    <property type="project" value="InterPro"/>
</dbReference>
<feature type="compositionally biased region" description="Basic and acidic residues" evidence="1">
    <location>
        <begin position="423"/>
        <end position="436"/>
    </location>
</feature>
<feature type="region of interest" description="Disordered" evidence="1">
    <location>
        <begin position="157"/>
        <end position="186"/>
    </location>
</feature>
<evidence type="ECO:0000313" key="3">
    <source>
        <dbReference type="Proteomes" id="UP001054889"/>
    </source>
</evidence>
<proteinExistence type="predicted"/>
<dbReference type="GO" id="GO:0048367">
    <property type="term" value="P:shoot system development"/>
    <property type="evidence" value="ECO:0007669"/>
    <property type="project" value="InterPro"/>
</dbReference>
<feature type="region of interest" description="Disordered" evidence="1">
    <location>
        <begin position="366"/>
        <end position="389"/>
    </location>
</feature>
<accession>A0AAV5D7Y4</accession>
<organism evidence="2 3">
    <name type="scientific">Eleusine coracana subsp. coracana</name>
    <dbReference type="NCBI Taxonomy" id="191504"/>
    <lineage>
        <taxon>Eukaryota</taxon>
        <taxon>Viridiplantae</taxon>
        <taxon>Streptophyta</taxon>
        <taxon>Embryophyta</taxon>
        <taxon>Tracheophyta</taxon>
        <taxon>Spermatophyta</taxon>
        <taxon>Magnoliopsida</taxon>
        <taxon>Liliopsida</taxon>
        <taxon>Poales</taxon>
        <taxon>Poaceae</taxon>
        <taxon>PACMAD clade</taxon>
        <taxon>Chloridoideae</taxon>
        <taxon>Cynodonteae</taxon>
        <taxon>Eleusininae</taxon>
        <taxon>Eleusine</taxon>
    </lineage>
</organism>
<feature type="region of interest" description="Disordered" evidence="1">
    <location>
        <begin position="412"/>
        <end position="441"/>
    </location>
</feature>
<comment type="caution">
    <text evidence="2">The sequence shown here is derived from an EMBL/GenBank/DDBJ whole genome shotgun (WGS) entry which is preliminary data.</text>
</comment>
<evidence type="ECO:0000256" key="1">
    <source>
        <dbReference type="SAM" id="MobiDB-lite"/>
    </source>
</evidence>
<protein>
    <recommendedName>
        <fullName evidence="4">Embryonic flower 1-like protein</fullName>
    </recommendedName>
</protein>
<gene>
    <name evidence="2" type="primary">ga24265</name>
    <name evidence="2" type="ORF">PR202_ga24265</name>
</gene>
<sequence length="869" mass="96352">MVDITNDIPMDDTHEAPQMISGKEEDGTHNLSSPKPCEVLNDDRNERVDDLLNGDSSALDVAKPVEHKGIKPISQYKGSQVHDKGPRETASKRNAGSSSKKKQNKFTGPSEISDLKFCQRKRKRMRRLSELIETDQTGIPTNSIDVDHARTNDICESDKGKISSEVEKDTSSVVSNQREEEIQSRTVHNKTKLRADDVDDRSSLMNWLKKTNKKVRTEKKDSGHRNVDPSAVSISTPGIPASEKLHQDLGPSVGDQSQEEDPATTNANHGSKNMQNNCRGLNVLQTHNLCHHEHGNSRQGSLSVENSTILLKRKVPSTDNVRHGGIKSGSCIVKKNRLKVDDNGQMASENSQKCVTKVSLGKCDAHNVSGTRDQKRTTNKKQQKLQMLDKQTDEMDDIPMDVVELLARHQHERQQMTDADSLENSHSRPKMSREDCDQVAAKDGSIDASTVLGTNFQESLTSSRKQKMPSHASLSAEAPNVHLVEELDTQMSAQEAPEVQMQNSLPVHAASISEAFHVYPPKLRIPDILMCTEEQQTQSHMDKEVTIACASPTFLHHQNIAEVPSRSSGTNRGKKLMWDSFKTASRIPSTSSYGAQFRSGFVEGGSASTHVFGASNNYPTYPPAVEHYTKKGVNQVSLRNKAMEAGRLYDQRISGQSGLYPRETMPATHLLRLMDSSTASGFTNRSRMGIEASGSSQYMQNQYKASLSASYGSHLIEKFPLTLEDLSRHQVPQNLHRPLRPLPRVGVLGSLLQQDIAKWSEHCGAHTGYRQGASKGVAPFDTNRKENCEAVNSAMLSARWNALQLSSVSSSASTEYLSPRYREAESWTRGKGTVVHPLDKLVKKDICQTNRNPADFTIISDENEYMRSC</sequence>
<evidence type="ECO:0008006" key="4">
    <source>
        <dbReference type="Google" id="ProtNLM"/>
    </source>
</evidence>
<feature type="region of interest" description="Disordered" evidence="1">
    <location>
        <begin position="213"/>
        <end position="277"/>
    </location>
</feature>
<dbReference type="PANTHER" id="PTHR35504:SF1">
    <property type="entry name" value="PROTEIN EMBRYONIC FLOWER 1"/>
    <property type="match status" value="1"/>
</dbReference>